<dbReference type="Gene3D" id="2.30.120.10">
    <property type="match status" value="1"/>
</dbReference>
<protein>
    <recommendedName>
        <fullName evidence="9">Penicillin acylase family protein</fullName>
    </recommendedName>
</protein>
<dbReference type="Gene3D" id="1.10.1400.10">
    <property type="match status" value="1"/>
</dbReference>
<dbReference type="PIRSF" id="PIRSF001227">
    <property type="entry name" value="Pen_acylase"/>
    <property type="match status" value="1"/>
</dbReference>
<comment type="caution">
    <text evidence="7">The sequence shown here is derived from an EMBL/GenBank/DDBJ whole genome shotgun (WGS) entry which is preliminary data.</text>
</comment>
<dbReference type="Gene3D" id="1.10.439.10">
    <property type="entry name" value="Penicillin Amidohydrolase, domain 1"/>
    <property type="match status" value="1"/>
</dbReference>
<sequence>MPMTTAFRRPAPRCGSRWPRHSCPSKLSGETLLMRRSTAALLWGSAALLAGPPSAADAQTSAPAKVTIQRDGFGVPHVEAATSDAVMFGAGYAIAHDRLAAMELARHNTQGRRAELMGASAVEGDKVMRGRRLSDAQLMRRYRALAPEHQKMLQGMVDGINARIDEVNADPGRLTPLEFIRWGIKPTRWSLTDYLALITAAPLGRDTYEIRNLEFLKDMTARYGAEKAWQIFNDVVPISDPDSPTTIPAGDDRAPARPIPAPVLSPVQRPGGDAASAAAQAVPAEPAKGASRCLVLGPERTANGKVLMLEATADGPEIHLRGGGFDSAGFGSTGWGVPTMGRGAQHGWLLVSGSSEASTVFAEKLNPADRYQYWHKGGWRRMEHRTETIRVRDGAPVTHEVAWTIHGPVIAWDVENGTAYSHQMGVHGHELDTWIAFAEMGRAKSIEEFREKGVDRLGWNLGACYGGEDGTIAYFEGGALPKKAEGVDPRLPTPGTGEYEWTGFLTPQEKPHMINPRQGYFMSWNSKATGWSPEGNNARIGATFRTWLGDRLAKGARSATLLDMRDFNGRMFNALGAVDRNQAAPDFFASYFRQAIAASDDPDVKRAAEYMLSFDGLYRDRDADQRYDNPGLALYRAWLEVAPTMVFGDDMGDWWKAVDADRYLTYQSSLLLRAFQGDAAGAPLAIDYFNGRDRTAVMIDTIKATIDQVKARFPGKDMAEWKHPIFWKYFDASLETPDRPQMAEDAPERRLSAVLRLGPVMAPHNGGESWVGLMEIGRDERALYSVVDAGGQNLFIDPDGKGNPHLTDQTMMHETNELKKIPLAADEVDAAAVSTLTIDYRPKAR</sequence>
<dbReference type="InterPro" id="IPR014395">
    <property type="entry name" value="Pen/GL7ACA/AHL_acylase"/>
</dbReference>
<dbReference type="InterPro" id="IPR043147">
    <property type="entry name" value="Penicillin_amidase_A-knob"/>
</dbReference>
<dbReference type="GO" id="GO:0046872">
    <property type="term" value="F:metal ion binding"/>
    <property type="evidence" value="ECO:0007669"/>
    <property type="project" value="UniProtKB-KW"/>
</dbReference>
<comment type="cofactor">
    <cofactor evidence="5">
        <name>Ca(2+)</name>
        <dbReference type="ChEBI" id="CHEBI:29108"/>
    </cofactor>
    <text evidence="5">Binds 1 Ca(2+) ion per dimer.</text>
</comment>
<proteinExistence type="inferred from homology"/>
<dbReference type="SUPFAM" id="SSF56235">
    <property type="entry name" value="N-terminal nucleophile aminohydrolases (Ntn hydrolases)"/>
    <property type="match status" value="1"/>
</dbReference>
<evidence type="ECO:0000313" key="8">
    <source>
        <dbReference type="Proteomes" id="UP000248597"/>
    </source>
</evidence>
<comment type="similarity">
    <text evidence="1">Belongs to the peptidase S45 family.</text>
</comment>
<evidence type="ECO:0000256" key="5">
    <source>
        <dbReference type="PIRSR" id="PIRSR001227-2"/>
    </source>
</evidence>
<dbReference type="EMBL" id="QFPJ01000001">
    <property type="protein sequence ID" value="PZQ24650.1"/>
    <property type="molecule type" value="Genomic_DNA"/>
</dbReference>
<reference evidence="7 8" key="1">
    <citation type="submission" date="2017-08" db="EMBL/GenBank/DDBJ databases">
        <title>Infants hospitalized years apart are colonized by the same room-sourced microbial strains.</title>
        <authorList>
            <person name="Brooks B."/>
            <person name="Olm M.R."/>
            <person name="Firek B.A."/>
            <person name="Baker R."/>
            <person name="Thomas B.C."/>
            <person name="Morowitz M.J."/>
            <person name="Banfield J.F."/>
        </authorList>
    </citation>
    <scope>NUCLEOTIDE SEQUENCE [LARGE SCALE GENOMIC DNA]</scope>
    <source>
        <strain evidence="7">S2_005_003_R2_47</strain>
    </source>
</reference>
<evidence type="ECO:0000256" key="2">
    <source>
        <dbReference type="ARBA" id="ARBA00022801"/>
    </source>
</evidence>
<organism evidence="7 8">
    <name type="scientific">Sphingopyxis macrogoltabida</name>
    <name type="common">Sphingomonas macrogoltabidus</name>
    <dbReference type="NCBI Taxonomy" id="33050"/>
    <lineage>
        <taxon>Bacteria</taxon>
        <taxon>Pseudomonadati</taxon>
        <taxon>Pseudomonadota</taxon>
        <taxon>Alphaproteobacteria</taxon>
        <taxon>Sphingomonadales</taxon>
        <taxon>Sphingomonadaceae</taxon>
        <taxon>Sphingopyxis</taxon>
    </lineage>
</organism>
<feature type="region of interest" description="Disordered" evidence="6">
    <location>
        <begin position="1"/>
        <end position="20"/>
    </location>
</feature>
<accession>A0A2W5NE97</accession>
<evidence type="ECO:0000313" key="7">
    <source>
        <dbReference type="EMBL" id="PZQ24650.1"/>
    </source>
</evidence>
<dbReference type="InterPro" id="IPR023343">
    <property type="entry name" value="Penicillin_amidase_dom1"/>
</dbReference>
<feature type="binding site" evidence="5">
    <location>
        <position position="489"/>
    </location>
    <ligand>
        <name>Ca(2+)</name>
        <dbReference type="ChEBI" id="CHEBI:29108"/>
    </ligand>
</feature>
<keyword evidence="2" id="KW-0378">Hydrolase</keyword>
<dbReference type="AlphaFoldDB" id="A0A2W5NE97"/>
<feature type="active site" description="Nucleophile" evidence="4">
    <location>
        <position position="291"/>
    </location>
</feature>
<gene>
    <name evidence="7" type="ORF">DI569_00265</name>
</gene>
<keyword evidence="5" id="KW-0106">Calcium</keyword>
<dbReference type="Gene3D" id="1.10.287.150">
    <property type="match status" value="1"/>
</dbReference>
<evidence type="ECO:0000256" key="1">
    <source>
        <dbReference type="ARBA" id="ARBA00006586"/>
    </source>
</evidence>
<dbReference type="PANTHER" id="PTHR34218:SF4">
    <property type="entry name" value="ACYL-HOMOSERINE LACTONE ACYLASE QUIP"/>
    <property type="match status" value="1"/>
</dbReference>
<keyword evidence="5" id="KW-0479">Metal-binding</keyword>
<name>A0A2W5NE97_SPHMC</name>
<evidence type="ECO:0000256" key="6">
    <source>
        <dbReference type="SAM" id="MobiDB-lite"/>
    </source>
</evidence>
<dbReference type="Pfam" id="PF01804">
    <property type="entry name" value="Penicil_amidase"/>
    <property type="match status" value="1"/>
</dbReference>
<dbReference type="PANTHER" id="PTHR34218">
    <property type="entry name" value="PEPTIDASE S45 PENICILLIN AMIDASE"/>
    <property type="match status" value="1"/>
</dbReference>
<evidence type="ECO:0000256" key="4">
    <source>
        <dbReference type="PIRSR" id="PIRSR001227-1"/>
    </source>
</evidence>
<dbReference type="Gene3D" id="3.60.20.10">
    <property type="entry name" value="Glutamine Phosphoribosylpyrophosphate, subunit 1, domain 1"/>
    <property type="match status" value="1"/>
</dbReference>
<dbReference type="InterPro" id="IPR002692">
    <property type="entry name" value="S45"/>
</dbReference>
<dbReference type="GO" id="GO:0017000">
    <property type="term" value="P:antibiotic biosynthetic process"/>
    <property type="evidence" value="ECO:0007669"/>
    <property type="project" value="InterPro"/>
</dbReference>
<dbReference type="GO" id="GO:0016811">
    <property type="term" value="F:hydrolase activity, acting on carbon-nitrogen (but not peptide) bonds, in linear amides"/>
    <property type="evidence" value="ECO:0007669"/>
    <property type="project" value="InterPro"/>
</dbReference>
<dbReference type="InterPro" id="IPR043146">
    <property type="entry name" value="Penicillin_amidase_N_B-knob"/>
</dbReference>
<evidence type="ECO:0008006" key="9">
    <source>
        <dbReference type="Google" id="ProtNLM"/>
    </source>
</evidence>
<evidence type="ECO:0000256" key="3">
    <source>
        <dbReference type="ARBA" id="ARBA00023145"/>
    </source>
</evidence>
<keyword evidence="3" id="KW-0865">Zymogen</keyword>
<dbReference type="InterPro" id="IPR029055">
    <property type="entry name" value="Ntn_hydrolases_N"/>
</dbReference>
<dbReference type="Proteomes" id="UP000248597">
    <property type="component" value="Unassembled WGS sequence"/>
</dbReference>
<feature type="binding site" evidence="5">
    <location>
        <position position="209"/>
    </location>
    <ligand>
        <name>Ca(2+)</name>
        <dbReference type="ChEBI" id="CHEBI:29108"/>
    </ligand>
</feature>